<dbReference type="EMBL" id="MU860046">
    <property type="protein sequence ID" value="KAK4240182.1"/>
    <property type="molecule type" value="Genomic_DNA"/>
</dbReference>
<evidence type="ECO:0000313" key="2">
    <source>
        <dbReference type="EMBL" id="KAK4240182.1"/>
    </source>
</evidence>
<organism evidence="2 3">
    <name type="scientific">Achaetomium macrosporum</name>
    <dbReference type="NCBI Taxonomy" id="79813"/>
    <lineage>
        <taxon>Eukaryota</taxon>
        <taxon>Fungi</taxon>
        <taxon>Dikarya</taxon>
        <taxon>Ascomycota</taxon>
        <taxon>Pezizomycotina</taxon>
        <taxon>Sordariomycetes</taxon>
        <taxon>Sordariomycetidae</taxon>
        <taxon>Sordariales</taxon>
        <taxon>Chaetomiaceae</taxon>
        <taxon>Achaetomium</taxon>
    </lineage>
</organism>
<evidence type="ECO:0000256" key="1">
    <source>
        <dbReference type="SAM" id="MobiDB-lite"/>
    </source>
</evidence>
<name>A0AAN7HCV3_9PEZI</name>
<keyword evidence="3" id="KW-1185">Reference proteome</keyword>
<evidence type="ECO:0000313" key="3">
    <source>
        <dbReference type="Proteomes" id="UP001303760"/>
    </source>
</evidence>
<comment type="caution">
    <text evidence="2">The sequence shown here is derived from an EMBL/GenBank/DDBJ whole genome shotgun (WGS) entry which is preliminary data.</text>
</comment>
<feature type="region of interest" description="Disordered" evidence="1">
    <location>
        <begin position="1"/>
        <end position="49"/>
    </location>
</feature>
<sequence>MSESSHPSPVGHPARSMPPTTATTSSRESAAKWRSERARRAEASKSSESSLGAFDISNTGFRVVTPPRPLPLLSYSRDEACEFIRGLFGDKFERRAREIASQNGISVVEVSLQARVFRDDLSDSQPTILILVEEWTADSPGRCQTVVERLKKYIDVTVADEDDAGPIDISVELLAQDLLKEKFLSPLIKDATYPRLMEAWPRIKEGIFDILESFNTTVGHMTTIALFRLGFDEYGNNPNTVYVTVDYESPENGWPPVLDKMQTYVDGFGFDLHVHLEHNVVEHCAFNIIQSDLTEAERVDKRKDYNYGSTEPYTTRVCRSRHWRWLLPPPRRWKISQSHGREEWTKIALTCYHVVRPCLKGFTVAVQKIKIKGVWYDRGGMGDPQKDSDLWKADFNGLETTGTSARQRMEHPARAKHNFLVDKQYFGKVSFASGYMRRSKIGGRLDWALIYPISDDRVGGNALPSFRDWDQKTIYTPSMMPAVLEGNLKPQMGSIRDITGEHFLYKTGASTKCTIGTVDGIKPDCVIREEKYMPGRSEDDLKPPEYMVIGTQGYPFGLRGDSGAAVFDRFGRLTGLLFTGQQPQQSKKGYSLVTPIEDVFQDIKDKANGNILDIRVLEE</sequence>
<protein>
    <submittedName>
        <fullName evidence="2">Uncharacterized protein</fullName>
    </submittedName>
</protein>
<dbReference type="AlphaFoldDB" id="A0AAN7HCV3"/>
<gene>
    <name evidence="2" type="ORF">C8A03DRAFT_31751</name>
</gene>
<proteinExistence type="predicted"/>
<reference evidence="2" key="1">
    <citation type="journal article" date="2023" name="Mol. Phylogenet. Evol.">
        <title>Genome-scale phylogeny and comparative genomics of the fungal order Sordariales.</title>
        <authorList>
            <person name="Hensen N."/>
            <person name="Bonometti L."/>
            <person name="Westerberg I."/>
            <person name="Brannstrom I.O."/>
            <person name="Guillou S."/>
            <person name="Cros-Aarteil S."/>
            <person name="Calhoun S."/>
            <person name="Haridas S."/>
            <person name="Kuo A."/>
            <person name="Mondo S."/>
            <person name="Pangilinan J."/>
            <person name="Riley R."/>
            <person name="LaButti K."/>
            <person name="Andreopoulos B."/>
            <person name="Lipzen A."/>
            <person name="Chen C."/>
            <person name="Yan M."/>
            <person name="Daum C."/>
            <person name="Ng V."/>
            <person name="Clum A."/>
            <person name="Steindorff A."/>
            <person name="Ohm R.A."/>
            <person name="Martin F."/>
            <person name="Silar P."/>
            <person name="Natvig D.O."/>
            <person name="Lalanne C."/>
            <person name="Gautier V."/>
            <person name="Ament-Velasquez S.L."/>
            <person name="Kruys A."/>
            <person name="Hutchinson M.I."/>
            <person name="Powell A.J."/>
            <person name="Barry K."/>
            <person name="Miller A.N."/>
            <person name="Grigoriev I.V."/>
            <person name="Debuchy R."/>
            <person name="Gladieux P."/>
            <person name="Hiltunen Thoren M."/>
            <person name="Johannesson H."/>
        </authorList>
    </citation>
    <scope>NUCLEOTIDE SEQUENCE</scope>
    <source>
        <strain evidence="2">CBS 532.94</strain>
    </source>
</reference>
<feature type="compositionally biased region" description="Basic and acidic residues" evidence="1">
    <location>
        <begin position="29"/>
        <end position="45"/>
    </location>
</feature>
<reference evidence="2" key="2">
    <citation type="submission" date="2023-05" db="EMBL/GenBank/DDBJ databases">
        <authorList>
            <consortium name="Lawrence Berkeley National Laboratory"/>
            <person name="Steindorff A."/>
            <person name="Hensen N."/>
            <person name="Bonometti L."/>
            <person name="Westerberg I."/>
            <person name="Brannstrom I.O."/>
            <person name="Guillou S."/>
            <person name="Cros-Aarteil S."/>
            <person name="Calhoun S."/>
            <person name="Haridas S."/>
            <person name="Kuo A."/>
            <person name="Mondo S."/>
            <person name="Pangilinan J."/>
            <person name="Riley R."/>
            <person name="Labutti K."/>
            <person name="Andreopoulos B."/>
            <person name="Lipzen A."/>
            <person name="Chen C."/>
            <person name="Yanf M."/>
            <person name="Daum C."/>
            <person name="Ng V."/>
            <person name="Clum A."/>
            <person name="Ohm R."/>
            <person name="Martin F."/>
            <person name="Silar P."/>
            <person name="Natvig D."/>
            <person name="Lalanne C."/>
            <person name="Gautier V."/>
            <person name="Ament-Velasquez S.L."/>
            <person name="Kruys A."/>
            <person name="Hutchinson M.I."/>
            <person name="Powell A.J."/>
            <person name="Barry K."/>
            <person name="Miller A.N."/>
            <person name="Grigoriev I.V."/>
            <person name="Debuchy R."/>
            <person name="Gladieux P."/>
            <person name="Thoren M.H."/>
            <person name="Johannesson H."/>
        </authorList>
    </citation>
    <scope>NUCLEOTIDE SEQUENCE</scope>
    <source>
        <strain evidence="2">CBS 532.94</strain>
    </source>
</reference>
<accession>A0AAN7HCV3</accession>
<dbReference type="Proteomes" id="UP001303760">
    <property type="component" value="Unassembled WGS sequence"/>
</dbReference>